<dbReference type="EMBL" id="WFLN01000004">
    <property type="protein sequence ID" value="KAB8033522.1"/>
    <property type="molecule type" value="Genomic_DNA"/>
</dbReference>
<evidence type="ECO:0000256" key="3">
    <source>
        <dbReference type="ARBA" id="ARBA00017562"/>
    </source>
</evidence>
<protein>
    <recommendedName>
        <fullName evidence="3 9">Biotin carboxyl carrier protein of acetyl-CoA carboxylase</fullName>
    </recommendedName>
</protein>
<evidence type="ECO:0000256" key="7">
    <source>
        <dbReference type="ARBA" id="ARBA00023160"/>
    </source>
</evidence>
<dbReference type="InterPro" id="IPR011053">
    <property type="entry name" value="Single_hybrid_motif"/>
</dbReference>
<dbReference type="NCBIfam" id="TIGR00531">
    <property type="entry name" value="BCCP"/>
    <property type="match status" value="1"/>
</dbReference>
<accession>A0A833JHL1</accession>
<gene>
    <name evidence="12" type="primary">accB</name>
    <name evidence="12" type="ORF">GCL57_02115</name>
</gene>
<sequence>MSLLLLCKQDIYLEEKIMIDVSKIEKLMTLMAKHGFDVVQAESSAEKISLARNVGQTSLFQSQAYTAATSKVANATQVSQTSLNNLDSSDSTSENPSAIMKTEDKNEPKKLPEGTTITSPFVGTFYRSPSPEVAPFVENGSKIKKGQALCIVEAMKLMNEIEAEIDGEIVAILAENAKPVEFGTPLFIVAPSK</sequence>
<evidence type="ECO:0000256" key="6">
    <source>
        <dbReference type="ARBA" id="ARBA00023098"/>
    </source>
</evidence>
<dbReference type="Pfam" id="PF00364">
    <property type="entry name" value="Biotin_lipoyl"/>
    <property type="match status" value="1"/>
</dbReference>
<dbReference type="InterPro" id="IPR050709">
    <property type="entry name" value="Biotin_Carboxyl_Carrier/Decarb"/>
</dbReference>
<keyword evidence="6 9" id="KW-0443">Lipid metabolism</keyword>
<keyword evidence="8 9" id="KW-0092">Biotin</keyword>
<keyword evidence="7 9" id="KW-0275">Fatty acid biosynthesis</keyword>
<feature type="domain" description="Lipoyl-binding" evidence="11">
    <location>
        <begin position="114"/>
        <end position="190"/>
    </location>
</feature>
<evidence type="ECO:0000313" key="12">
    <source>
        <dbReference type="EMBL" id="KAB8033522.1"/>
    </source>
</evidence>
<dbReference type="PROSITE" id="PS50968">
    <property type="entry name" value="BIOTINYL_LIPOYL"/>
    <property type="match status" value="1"/>
</dbReference>
<evidence type="ECO:0000256" key="8">
    <source>
        <dbReference type="ARBA" id="ARBA00023267"/>
    </source>
</evidence>
<dbReference type="AlphaFoldDB" id="A0A833JHL1"/>
<keyword evidence="13" id="KW-1185">Reference proteome</keyword>
<dbReference type="GO" id="GO:0003989">
    <property type="term" value="F:acetyl-CoA carboxylase activity"/>
    <property type="evidence" value="ECO:0007669"/>
    <property type="project" value="InterPro"/>
</dbReference>
<evidence type="ECO:0000256" key="10">
    <source>
        <dbReference type="SAM" id="MobiDB-lite"/>
    </source>
</evidence>
<comment type="pathway">
    <text evidence="2 9">Lipid metabolism; fatty acid biosynthesis.</text>
</comment>
<reference evidence="12 13" key="1">
    <citation type="submission" date="2019-10" db="EMBL/GenBank/DDBJ databases">
        <title>New genus of Silvanigrellaceae.</title>
        <authorList>
            <person name="Pitt A."/>
            <person name="Hahn M.W."/>
        </authorList>
    </citation>
    <scope>NUCLEOTIDE SEQUENCE [LARGE SCALE GENOMIC DNA]</scope>
    <source>
        <strain evidence="12 13">33A1-SZDP</strain>
    </source>
</reference>
<keyword evidence="5 9" id="KW-0276">Fatty acid metabolism</keyword>
<dbReference type="UniPathway" id="UPA00094"/>
<dbReference type="GO" id="GO:0006633">
    <property type="term" value="P:fatty acid biosynthetic process"/>
    <property type="evidence" value="ECO:0007669"/>
    <property type="project" value="UniProtKB-UniPathway"/>
</dbReference>
<comment type="function">
    <text evidence="1 9">This protein is a component of the acetyl coenzyme A carboxylase complex; first, biotin carboxylase catalyzes the carboxylation of the carrier protein and then the transcarboxylase transfers the carboxyl group to form malonyl-CoA.</text>
</comment>
<organism evidence="12 13">
    <name type="scientific">Fluviispira multicolorata</name>
    <dbReference type="NCBI Taxonomy" id="2654512"/>
    <lineage>
        <taxon>Bacteria</taxon>
        <taxon>Pseudomonadati</taxon>
        <taxon>Bdellovibrionota</taxon>
        <taxon>Oligoflexia</taxon>
        <taxon>Silvanigrellales</taxon>
        <taxon>Silvanigrellaceae</taxon>
        <taxon>Fluviispira</taxon>
    </lineage>
</organism>
<evidence type="ECO:0000256" key="2">
    <source>
        <dbReference type="ARBA" id="ARBA00005194"/>
    </source>
</evidence>
<evidence type="ECO:0000313" key="13">
    <source>
        <dbReference type="Proteomes" id="UP000442694"/>
    </source>
</evidence>
<dbReference type="SUPFAM" id="SSF51230">
    <property type="entry name" value="Single hybrid motif"/>
    <property type="match status" value="1"/>
</dbReference>
<evidence type="ECO:0000256" key="9">
    <source>
        <dbReference type="RuleBase" id="RU364072"/>
    </source>
</evidence>
<dbReference type="Gene3D" id="2.40.50.100">
    <property type="match status" value="1"/>
</dbReference>
<evidence type="ECO:0000256" key="5">
    <source>
        <dbReference type="ARBA" id="ARBA00022832"/>
    </source>
</evidence>
<dbReference type="PANTHER" id="PTHR45266">
    <property type="entry name" value="OXALOACETATE DECARBOXYLASE ALPHA CHAIN"/>
    <property type="match status" value="1"/>
</dbReference>
<dbReference type="Proteomes" id="UP000442694">
    <property type="component" value="Unassembled WGS sequence"/>
</dbReference>
<evidence type="ECO:0000256" key="4">
    <source>
        <dbReference type="ARBA" id="ARBA00022516"/>
    </source>
</evidence>
<feature type="compositionally biased region" description="Low complexity" evidence="10">
    <location>
        <begin position="83"/>
        <end position="93"/>
    </location>
</feature>
<proteinExistence type="predicted"/>
<keyword evidence="4 9" id="KW-0444">Lipid biosynthesis</keyword>
<comment type="caution">
    <text evidence="12">The sequence shown here is derived from an EMBL/GenBank/DDBJ whole genome shotgun (WGS) entry which is preliminary data.</text>
</comment>
<evidence type="ECO:0000259" key="11">
    <source>
        <dbReference type="PROSITE" id="PS50968"/>
    </source>
</evidence>
<dbReference type="InterPro" id="IPR001249">
    <property type="entry name" value="AcCoA_biotinCC"/>
</dbReference>
<dbReference type="PRINTS" id="PR01071">
    <property type="entry name" value="ACOABIOTINCC"/>
</dbReference>
<dbReference type="FunFam" id="2.40.50.100:FF:000003">
    <property type="entry name" value="Acetyl-CoA carboxylase biotin carboxyl carrier protein"/>
    <property type="match status" value="1"/>
</dbReference>
<feature type="compositionally biased region" description="Basic and acidic residues" evidence="10">
    <location>
        <begin position="101"/>
        <end position="112"/>
    </location>
</feature>
<dbReference type="InterPro" id="IPR001882">
    <property type="entry name" value="Biotin_BS"/>
</dbReference>
<dbReference type="GO" id="GO:0009317">
    <property type="term" value="C:acetyl-CoA carboxylase complex"/>
    <property type="evidence" value="ECO:0007669"/>
    <property type="project" value="InterPro"/>
</dbReference>
<dbReference type="PANTHER" id="PTHR45266:SF3">
    <property type="entry name" value="OXALOACETATE DECARBOXYLASE ALPHA CHAIN"/>
    <property type="match status" value="1"/>
</dbReference>
<evidence type="ECO:0000256" key="1">
    <source>
        <dbReference type="ARBA" id="ARBA00003761"/>
    </source>
</evidence>
<name>A0A833JHL1_9BACT</name>
<dbReference type="CDD" id="cd06850">
    <property type="entry name" value="biotinyl_domain"/>
    <property type="match status" value="1"/>
</dbReference>
<dbReference type="InterPro" id="IPR000089">
    <property type="entry name" value="Biotin_lipoyl"/>
</dbReference>
<dbReference type="PROSITE" id="PS00188">
    <property type="entry name" value="BIOTIN"/>
    <property type="match status" value="1"/>
</dbReference>
<feature type="region of interest" description="Disordered" evidence="10">
    <location>
        <begin position="83"/>
        <end position="114"/>
    </location>
</feature>